<evidence type="ECO:0000256" key="4">
    <source>
        <dbReference type="ARBA" id="ARBA00022722"/>
    </source>
</evidence>
<accession>A0A0L0H7C5</accession>
<dbReference type="PANTHER" id="PTHR12439">
    <property type="entry name" value="PLACENTAL PROTEIN 11-RELATED"/>
    <property type="match status" value="1"/>
</dbReference>
<dbReference type="GO" id="GO:0004521">
    <property type="term" value="F:RNA endonuclease activity"/>
    <property type="evidence" value="ECO:0007669"/>
    <property type="project" value="InterPro"/>
</dbReference>
<keyword evidence="8" id="KW-0694">RNA-binding</keyword>
<evidence type="ECO:0000259" key="12">
    <source>
        <dbReference type="PROSITE" id="PS51959"/>
    </source>
</evidence>
<name>A0A0L0H7C5_SPIPD</name>
<dbReference type="CDD" id="cd21159">
    <property type="entry name" value="XendoU"/>
    <property type="match status" value="1"/>
</dbReference>
<evidence type="ECO:0000256" key="3">
    <source>
        <dbReference type="ARBA" id="ARBA00011245"/>
    </source>
</evidence>
<comment type="cofactor">
    <cofactor evidence="1">
        <name>Mn(2+)</name>
        <dbReference type="ChEBI" id="CHEBI:29035"/>
    </cofactor>
</comment>
<keyword evidence="7" id="KW-0378">Hydrolase</keyword>
<evidence type="ECO:0000256" key="1">
    <source>
        <dbReference type="ARBA" id="ARBA00001936"/>
    </source>
</evidence>
<dbReference type="RefSeq" id="XP_016605485.1">
    <property type="nucleotide sequence ID" value="XM_016755530.1"/>
</dbReference>
<dbReference type="InParanoid" id="A0A0L0H7C5"/>
<sequence length="400" mass="45120">MAGGPLHELGILLKKIGFKRIKKFLQKLFHDQATQAPPTQQQQQQQPQQQYYQQPYPAPDTRWNQSQPLAPVPQPQQGQPPVSGAWSHGPPHIAAPPQQQHAAPASQLPTYPASSQAVAVPQPTPQELTNLADAVARLWELDANRLEPGRDFSLNLQNATKVYAQVDASPAPLFANVSPEILRRFPTYVLFMALLDNYHAQNGIAEKVTAEEIKEQNAFIEELLKTAPIQYCHRYLAAKALAPANLGEFKQLLKRIWFDLYKRQVANDSSAFEHTFVGEMKAEQGVVGFHNWIQFFLEERKRTVDYRGYILPRRRNGGGQSPEHSHVLSFQFSWHGEVKPVSTFFIGTSPEFEIALYTLIFLTGQEDNVVYIEDTEVNIKCHKFQSARGLRLGSCYPVSG</sequence>
<dbReference type="GO" id="GO:0003723">
    <property type="term" value="F:RNA binding"/>
    <property type="evidence" value="ECO:0007669"/>
    <property type="project" value="UniProtKB-KW"/>
</dbReference>
<keyword evidence="9" id="KW-0464">Manganese</keyword>
<dbReference type="SUPFAM" id="SSF142877">
    <property type="entry name" value="EndoU-like"/>
    <property type="match status" value="1"/>
</dbReference>
<evidence type="ECO:0000256" key="7">
    <source>
        <dbReference type="ARBA" id="ARBA00022801"/>
    </source>
</evidence>
<gene>
    <name evidence="13" type="ORF">SPPG_07366</name>
</gene>
<dbReference type="AlphaFoldDB" id="A0A0L0H7C5"/>
<feature type="domain" description="EndoU" evidence="12">
    <location>
        <begin position="127"/>
        <end position="400"/>
    </location>
</feature>
<dbReference type="PROSITE" id="PS51959">
    <property type="entry name" value="ENDOU"/>
    <property type="match status" value="1"/>
</dbReference>
<comment type="similarity">
    <text evidence="2">Belongs to the ENDOU family.</text>
</comment>
<feature type="compositionally biased region" description="Low complexity" evidence="11">
    <location>
        <begin position="65"/>
        <end position="105"/>
    </location>
</feature>
<dbReference type="InterPro" id="IPR018998">
    <property type="entry name" value="EndoU_C"/>
</dbReference>
<evidence type="ECO:0000313" key="14">
    <source>
        <dbReference type="Proteomes" id="UP000053201"/>
    </source>
</evidence>
<dbReference type="PANTHER" id="PTHR12439:SF11">
    <property type="entry name" value="URIDYLATE-SPECIFIC ENDORIBONUCLEASE"/>
    <property type="match status" value="1"/>
</dbReference>
<evidence type="ECO:0000256" key="5">
    <source>
        <dbReference type="ARBA" id="ARBA00022723"/>
    </source>
</evidence>
<evidence type="ECO:0000313" key="13">
    <source>
        <dbReference type="EMBL" id="KNC97445.1"/>
    </source>
</evidence>
<dbReference type="Pfam" id="PF09412">
    <property type="entry name" value="XendoU"/>
    <property type="match status" value="1"/>
</dbReference>
<dbReference type="GO" id="GO:0046872">
    <property type="term" value="F:metal ion binding"/>
    <property type="evidence" value="ECO:0007669"/>
    <property type="project" value="UniProtKB-KW"/>
</dbReference>
<reference evidence="13 14" key="1">
    <citation type="submission" date="2009-08" db="EMBL/GenBank/DDBJ databases">
        <title>The Genome Sequence of Spizellomyces punctatus strain DAOM BR117.</title>
        <authorList>
            <consortium name="The Broad Institute Genome Sequencing Platform"/>
            <person name="Russ C."/>
            <person name="Cuomo C."/>
            <person name="Shea T."/>
            <person name="Young S.K."/>
            <person name="Zeng Q."/>
            <person name="Koehrsen M."/>
            <person name="Haas B."/>
            <person name="Borodovsky M."/>
            <person name="Guigo R."/>
            <person name="Alvarado L."/>
            <person name="Berlin A."/>
            <person name="Bochicchio J."/>
            <person name="Borenstein D."/>
            <person name="Chapman S."/>
            <person name="Chen Z."/>
            <person name="Engels R."/>
            <person name="Freedman E."/>
            <person name="Gellesch M."/>
            <person name="Goldberg J."/>
            <person name="Griggs A."/>
            <person name="Gujja S."/>
            <person name="Heiman D."/>
            <person name="Hepburn T."/>
            <person name="Howarth C."/>
            <person name="Jen D."/>
            <person name="Larson L."/>
            <person name="Lewis B."/>
            <person name="Mehta T."/>
            <person name="Park D."/>
            <person name="Pearson M."/>
            <person name="Roberts A."/>
            <person name="Saif S."/>
            <person name="Shenoy N."/>
            <person name="Sisk P."/>
            <person name="Stolte C."/>
            <person name="Sykes S."/>
            <person name="Thomson T."/>
            <person name="Walk T."/>
            <person name="White J."/>
            <person name="Yandava C."/>
            <person name="Burger G."/>
            <person name="Gray M.W."/>
            <person name="Holland P.W.H."/>
            <person name="King N."/>
            <person name="Lang F.B.F."/>
            <person name="Roger A.J."/>
            <person name="Ruiz-Trillo I."/>
            <person name="Lander E."/>
            <person name="Nusbaum C."/>
        </authorList>
    </citation>
    <scope>NUCLEOTIDE SEQUENCE [LARGE SCALE GENOMIC DNA]</scope>
    <source>
        <strain evidence="13 14">DAOM BR117</strain>
    </source>
</reference>
<dbReference type="OrthoDB" id="430326at2759"/>
<dbReference type="GO" id="GO:0016787">
    <property type="term" value="F:hydrolase activity"/>
    <property type="evidence" value="ECO:0007669"/>
    <property type="project" value="UniProtKB-KW"/>
</dbReference>
<evidence type="ECO:0000256" key="2">
    <source>
        <dbReference type="ARBA" id="ARBA00010168"/>
    </source>
</evidence>
<keyword evidence="4" id="KW-0540">Nuclease</keyword>
<evidence type="ECO:0000256" key="10">
    <source>
        <dbReference type="ARBA" id="ARBA00023239"/>
    </source>
</evidence>
<keyword evidence="5" id="KW-0479">Metal-binding</keyword>
<dbReference type="GO" id="GO:0016829">
    <property type="term" value="F:lyase activity"/>
    <property type="evidence" value="ECO:0007669"/>
    <property type="project" value="UniProtKB-KW"/>
</dbReference>
<dbReference type="Proteomes" id="UP000053201">
    <property type="component" value="Unassembled WGS sequence"/>
</dbReference>
<evidence type="ECO:0000256" key="6">
    <source>
        <dbReference type="ARBA" id="ARBA00022759"/>
    </source>
</evidence>
<evidence type="ECO:0000256" key="8">
    <source>
        <dbReference type="ARBA" id="ARBA00022884"/>
    </source>
</evidence>
<comment type="subunit">
    <text evidence="3">Monomer.</text>
</comment>
<dbReference type="InterPro" id="IPR037227">
    <property type="entry name" value="EndoU-like"/>
</dbReference>
<organism evidence="13 14">
    <name type="scientific">Spizellomyces punctatus (strain DAOM BR117)</name>
    <dbReference type="NCBI Taxonomy" id="645134"/>
    <lineage>
        <taxon>Eukaryota</taxon>
        <taxon>Fungi</taxon>
        <taxon>Fungi incertae sedis</taxon>
        <taxon>Chytridiomycota</taxon>
        <taxon>Chytridiomycota incertae sedis</taxon>
        <taxon>Chytridiomycetes</taxon>
        <taxon>Spizellomycetales</taxon>
        <taxon>Spizellomycetaceae</taxon>
        <taxon>Spizellomyces</taxon>
    </lineage>
</organism>
<keyword evidence="14" id="KW-1185">Reference proteome</keyword>
<dbReference type="VEuPathDB" id="FungiDB:SPPG_07366"/>
<feature type="compositionally biased region" description="Low complexity" evidence="11">
    <location>
        <begin position="34"/>
        <end position="55"/>
    </location>
</feature>
<dbReference type="GeneID" id="27690586"/>
<feature type="region of interest" description="Disordered" evidence="11">
    <location>
        <begin position="34"/>
        <end position="121"/>
    </location>
</feature>
<proteinExistence type="inferred from homology"/>
<dbReference type="InterPro" id="IPR039787">
    <property type="entry name" value="ENDOU"/>
</dbReference>
<dbReference type="eggNOG" id="KOG2849">
    <property type="taxonomic scope" value="Eukaryota"/>
</dbReference>
<protein>
    <recommendedName>
        <fullName evidence="12">EndoU domain-containing protein</fullName>
    </recommendedName>
</protein>
<evidence type="ECO:0000256" key="11">
    <source>
        <dbReference type="SAM" id="MobiDB-lite"/>
    </source>
</evidence>
<feature type="compositionally biased region" description="Polar residues" evidence="11">
    <location>
        <begin position="107"/>
        <end position="117"/>
    </location>
</feature>
<evidence type="ECO:0000256" key="9">
    <source>
        <dbReference type="ARBA" id="ARBA00023211"/>
    </source>
</evidence>
<keyword evidence="10" id="KW-0456">Lyase</keyword>
<dbReference type="OMA" id="NWLYFAD"/>
<dbReference type="EMBL" id="KQ257464">
    <property type="protein sequence ID" value="KNC97445.1"/>
    <property type="molecule type" value="Genomic_DNA"/>
</dbReference>
<keyword evidence="6" id="KW-0255">Endonuclease</keyword>